<protein>
    <recommendedName>
        <fullName evidence="4">Phage holin family protein</fullName>
    </recommendedName>
</protein>
<keyword evidence="1" id="KW-1133">Transmembrane helix</keyword>
<evidence type="ECO:0008006" key="4">
    <source>
        <dbReference type="Google" id="ProtNLM"/>
    </source>
</evidence>
<name>A0A016XH38_9BURK</name>
<evidence type="ECO:0000313" key="3">
    <source>
        <dbReference type="Proteomes" id="UP000023268"/>
    </source>
</evidence>
<dbReference type="InterPro" id="IPR009937">
    <property type="entry name" value="Phage_holin_3_6"/>
</dbReference>
<dbReference type="Proteomes" id="UP000023268">
    <property type="component" value="Unassembled WGS sequence"/>
</dbReference>
<reference evidence="2 3" key="1">
    <citation type="submission" date="2014-02" db="EMBL/GenBank/DDBJ databases">
        <title>Draft Genome of Hylemonella gracilis isolated from the Niagara River.</title>
        <authorList>
            <person name="Pawlowski D.R."/>
            <person name="Koudelka G.B."/>
        </authorList>
    </citation>
    <scope>NUCLEOTIDE SEQUENCE [LARGE SCALE GENOMIC DNA]</scope>
    <source>
        <strain evidence="2 3">Niagara R</strain>
    </source>
</reference>
<dbReference type="OrthoDB" id="8906835at2"/>
<dbReference type="AlphaFoldDB" id="A0A016XH38"/>
<dbReference type="RefSeq" id="WP_035605474.1">
    <property type="nucleotide sequence ID" value="NZ_JEMG01000001.1"/>
</dbReference>
<comment type="caution">
    <text evidence="2">The sequence shown here is derived from an EMBL/GenBank/DDBJ whole genome shotgun (WGS) entry which is preliminary data.</text>
</comment>
<keyword evidence="1" id="KW-0812">Transmembrane</keyword>
<dbReference type="STRING" id="1458275.AZ34_05120"/>
<proteinExistence type="predicted"/>
<evidence type="ECO:0000313" key="2">
    <source>
        <dbReference type="EMBL" id="EYC50503.1"/>
    </source>
</evidence>
<dbReference type="eggNOG" id="COG5393">
    <property type="taxonomic scope" value="Bacteria"/>
</dbReference>
<dbReference type="EMBL" id="JEMG01000001">
    <property type="protein sequence ID" value="EYC50503.1"/>
    <property type="molecule type" value="Genomic_DNA"/>
</dbReference>
<keyword evidence="1" id="KW-0472">Membrane</keyword>
<organism evidence="2 3">
    <name type="scientific">Hylemonella gracilis str. Niagara R</name>
    <dbReference type="NCBI Taxonomy" id="1458275"/>
    <lineage>
        <taxon>Bacteria</taxon>
        <taxon>Pseudomonadati</taxon>
        <taxon>Pseudomonadota</taxon>
        <taxon>Betaproteobacteria</taxon>
        <taxon>Burkholderiales</taxon>
        <taxon>Comamonadaceae</taxon>
        <taxon>Hylemonella</taxon>
    </lineage>
</organism>
<dbReference type="Pfam" id="PF07332">
    <property type="entry name" value="Phage_holin_3_6"/>
    <property type="match status" value="1"/>
</dbReference>
<evidence type="ECO:0000256" key="1">
    <source>
        <dbReference type="SAM" id="Phobius"/>
    </source>
</evidence>
<feature type="transmembrane region" description="Helical" evidence="1">
    <location>
        <begin position="79"/>
        <end position="99"/>
    </location>
</feature>
<feature type="transmembrane region" description="Helical" evidence="1">
    <location>
        <begin position="47"/>
        <end position="73"/>
    </location>
</feature>
<sequence length="128" mass="13885">MTAPPKSPGLFASTRQLLDTALECVQVRLALISNEVEQEKLRLFDGLLWAGLGLMLLSLGTLLLAAFLVVLFWDSHRLQALGILTVLFLGSGGGLLCVAQARLRKPGGLFSGSAEELLRDRIALREKE</sequence>
<accession>A0A016XH38</accession>
<gene>
    <name evidence="2" type="ORF">AZ34_05120</name>
</gene>